<dbReference type="Proteomes" id="UP000822688">
    <property type="component" value="Chromosome 2"/>
</dbReference>
<organism evidence="1 2">
    <name type="scientific">Ceratodon purpureus</name>
    <name type="common">Fire moss</name>
    <name type="synonym">Dicranum purpureum</name>
    <dbReference type="NCBI Taxonomy" id="3225"/>
    <lineage>
        <taxon>Eukaryota</taxon>
        <taxon>Viridiplantae</taxon>
        <taxon>Streptophyta</taxon>
        <taxon>Embryophyta</taxon>
        <taxon>Bryophyta</taxon>
        <taxon>Bryophytina</taxon>
        <taxon>Bryopsida</taxon>
        <taxon>Dicranidae</taxon>
        <taxon>Pseudoditrichales</taxon>
        <taxon>Ditrichaceae</taxon>
        <taxon>Ceratodon</taxon>
    </lineage>
</organism>
<evidence type="ECO:0000313" key="2">
    <source>
        <dbReference type="Proteomes" id="UP000822688"/>
    </source>
</evidence>
<reference evidence="1" key="1">
    <citation type="submission" date="2020-06" db="EMBL/GenBank/DDBJ databases">
        <title>WGS assembly of Ceratodon purpureus strain R40.</title>
        <authorList>
            <person name="Carey S.B."/>
            <person name="Jenkins J."/>
            <person name="Shu S."/>
            <person name="Lovell J.T."/>
            <person name="Sreedasyam A."/>
            <person name="Maumus F."/>
            <person name="Tiley G.P."/>
            <person name="Fernandez-Pozo N."/>
            <person name="Barry K."/>
            <person name="Chen C."/>
            <person name="Wang M."/>
            <person name="Lipzen A."/>
            <person name="Daum C."/>
            <person name="Saski C.A."/>
            <person name="Payton A.C."/>
            <person name="Mcbreen J.C."/>
            <person name="Conrad R.E."/>
            <person name="Kollar L.M."/>
            <person name="Olsson S."/>
            <person name="Huttunen S."/>
            <person name="Landis J.B."/>
            <person name="Wickett N.J."/>
            <person name="Johnson M.G."/>
            <person name="Rensing S.A."/>
            <person name="Grimwood J."/>
            <person name="Schmutz J."/>
            <person name="Mcdaniel S.F."/>
        </authorList>
    </citation>
    <scope>NUCLEOTIDE SEQUENCE</scope>
    <source>
        <strain evidence="1">R40</strain>
    </source>
</reference>
<protein>
    <submittedName>
        <fullName evidence="1">Uncharacterized protein</fullName>
    </submittedName>
</protein>
<dbReference type="EMBL" id="CM026422">
    <property type="protein sequence ID" value="KAG0589003.1"/>
    <property type="molecule type" value="Genomic_DNA"/>
</dbReference>
<gene>
    <name evidence="1" type="ORF">KC19_2G284700</name>
</gene>
<sequence>MARHRDWRRTIHDNGQGLRHYTPKVEMNWNWNWQDRKTVRFRRPCCSSACCIYAMLGKHSSLHQLSLEQLRCIGLDVLSTSCALPLRSSIDQLNHLLDDICFGVELVDSKCSELRCCGVALKIEFSPVRSFVWKLLELCES</sequence>
<accession>A0A8T0J2R7</accession>
<evidence type="ECO:0000313" key="1">
    <source>
        <dbReference type="EMBL" id="KAG0589003.1"/>
    </source>
</evidence>
<comment type="caution">
    <text evidence="1">The sequence shown here is derived from an EMBL/GenBank/DDBJ whole genome shotgun (WGS) entry which is preliminary data.</text>
</comment>
<keyword evidence="2" id="KW-1185">Reference proteome</keyword>
<dbReference type="AlphaFoldDB" id="A0A8T0J2R7"/>
<name>A0A8T0J2R7_CERPU</name>
<proteinExistence type="predicted"/>